<dbReference type="GO" id="GO:0003677">
    <property type="term" value="F:DNA binding"/>
    <property type="evidence" value="ECO:0007669"/>
    <property type="project" value="UniProtKB-UniRule"/>
</dbReference>
<accession>A0A2H0DYL3</accession>
<dbReference type="GO" id="GO:0005737">
    <property type="term" value="C:cytoplasm"/>
    <property type="evidence" value="ECO:0007669"/>
    <property type="project" value="UniProtKB-ARBA"/>
</dbReference>
<dbReference type="NCBIfam" id="NF003519">
    <property type="entry name" value="PRK05182.2-5"/>
    <property type="match status" value="1"/>
</dbReference>
<dbReference type="InterPro" id="IPR011263">
    <property type="entry name" value="DNA-dir_RNA_pol_RpoA/D/Rpb3"/>
</dbReference>
<dbReference type="InterPro" id="IPR011262">
    <property type="entry name" value="DNA-dir_RNA_pol_insert"/>
</dbReference>
<comment type="domain">
    <text evidence="11">The N-terminal domain is essential for RNAP assembly and basal transcription, whereas the C-terminal domain is involved in interaction with transcriptional regulators and with upstream promoter elements.</text>
</comment>
<dbReference type="GO" id="GO:0046983">
    <property type="term" value="F:protein dimerization activity"/>
    <property type="evidence" value="ECO:0007669"/>
    <property type="project" value="InterPro"/>
</dbReference>
<feature type="region of interest" description="Alpha N-terminal domain (alpha-NTD)" evidence="11">
    <location>
        <begin position="1"/>
        <end position="232"/>
    </location>
</feature>
<sequence length="315" mass="34579">MDYNIVLPSKPRVVKEEALSATFEIDGLYPGYGHTLGNSLRRIILSSLPGAAITSIKIDGVSHEFSTIDGVQEDVITILLNLKKVRIKVNSEEVQSMSLKVKGPAVVTAGDIVAPGQVEILNPELVVCHINGKIELDVDITVERGVGYVPKEELQKDRVEIGSISIDANFSPIRRVNYEVENMRVGDRTNFNRLRIFVETDGTISPREVLDSSVRIMIDQLKAVVGFQEPVEASVEDSVTVDDNDEPDTEFLKTRIDTLGLSTRTENALVNANIRTVGGLVRKKKSDLLAMEGLGKKSLDELEELLSANGITLKE</sequence>
<feature type="region of interest" description="Alpha C-terminal domain (alpha-CTD)" evidence="11">
    <location>
        <begin position="251"/>
        <end position="315"/>
    </location>
</feature>
<comment type="caution">
    <text evidence="13">The sequence shown here is derived from an EMBL/GenBank/DDBJ whole genome shotgun (WGS) entry which is preliminary data.</text>
</comment>
<dbReference type="SMART" id="SM00662">
    <property type="entry name" value="RPOLD"/>
    <property type="match status" value="1"/>
</dbReference>
<dbReference type="Gene3D" id="2.170.120.12">
    <property type="entry name" value="DNA-directed RNA polymerase, insert domain"/>
    <property type="match status" value="1"/>
</dbReference>
<dbReference type="InterPro" id="IPR036603">
    <property type="entry name" value="RBP11-like"/>
</dbReference>
<dbReference type="NCBIfam" id="TIGR02027">
    <property type="entry name" value="rpoA"/>
    <property type="match status" value="1"/>
</dbReference>
<evidence type="ECO:0000256" key="1">
    <source>
        <dbReference type="ARBA" id="ARBA00007123"/>
    </source>
</evidence>
<dbReference type="EMBL" id="PCTT01000014">
    <property type="protein sequence ID" value="PIP87263.1"/>
    <property type="molecule type" value="Genomic_DNA"/>
</dbReference>
<evidence type="ECO:0000256" key="8">
    <source>
        <dbReference type="ARBA" id="ARBA00032524"/>
    </source>
</evidence>
<evidence type="ECO:0000313" key="14">
    <source>
        <dbReference type="Proteomes" id="UP000231143"/>
    </source>
</evidence>
<dbReference type="SUPFAM" id="SSF56553">
    <property type="entry name" value="Insert subdomain of RNA polymerase alpha subunit"/>
    <property type="match status" value="1"/>
</dbReference>
<name>A0A2H0DYL3_9BACT</name>
<dbReference type="InterPro" id="IPR011773">
    <property type="entry name" value="DNA-dir_RpoA"/>
</dbReference>
<dbReference type="Pfam" id="PF01193">
    <property type="entry name" value="RNA_pol_L"/>
    <property type="match status" value="1"/>
</dbReference>
<comment type="catalytic activity">
    <reaction evidence="10 11">
        <text>RNA(n) + a ribonucleoside 5'-triphosphate = RNA(n+1) + diphosphate</text>
        <dbReference type="Rhea" id="RHEA:21248"/>
        <dbReference type="Rhea" id="RHEA-COMP:14527"/>
        <dbReference type="Rhea" id="RHEA-COMP:17342"/>
        <dbReference type="ChEBI" id="CHEBI:33019"/>
        <dbReference type="ChEBI" id="CHEBI:61557"/>
        <dbReference type="ChEBI" id="CHEBI:140395"/>
        <dbReference type="EC" id="2.7.7.6"/>
    </reaction>
</comment>
<keyword evidence="4 11" id="KW-0240">DNA-directed RNA polymerase</keyword>
<comment type="subunit">
    <text evidence="11">Homodimer. The RNAP catalytic core consists of 2 alpha, 1 beta, 1 beta' and 1 omega subunit. When a sigma factor is associated with the core the holoenzyme is formed, which can initiate transcription.</text>
</comment>
<dbReference type="GO" id="GO:0006351">
    <property type="term" value="P:DNA-templated transcription"/>
    <property type="evidence" value="ECO:0007669"/>
    <property type="project" value="UniProtKB-UniRule"/>
</dbReference>
<evidence type="ECO:0000256" key="11">
    <source>
        <dbReference type="HAMAP-Rule" id="MF_00059"/>
    </source>
</evidence>
<evidence type="ECO:0000256" key="6">
    <source>
        <dbReference type="ARBA" id="ARBA00022695"/>
    </source>
</evidence>
<dbReference type="GO" id="GO:0000428">
    <property type="term" value="C:DNA-directed RNA polymerase complex"/>
    <property type="evidence" value="ECO:0007669"/>
    <property type="project" value="UniProtKB-KW"/>
</dbReference>
<evidence type="ECO:0000256" key="10">
    <source>
        <dbReference type="ARBA" id="ARBA00048552"/>
    </source>
</evidence>
<dbReference type="CDD" id="cd06928">
    <property type="entry name" value="RNAP_alpha_NTD"/>
    <property type="match status" value="1"/>
</dbReference>
<dbReference type="Pfam" id="PF01000">
    <property type="entry name" value="RNA_pol_A_bac"/>
    <property type="match status" value="1"/>
</dbReference>
<evidence type="ECO:0000256" key="7">
    <source>
        <dbReference type="ARBA" id="ARBA00023163"/>
    </source>
</evidence>
<comment type="similarity">
    <text evidence="1 11">Belongs to the RNA polymerase alpha chain family.</text>
</comment>
<evidence type="ECO:0000256" key="2">
    <source>
        <dbReference type="ARBA" id="ARBA00012418"/>
    </source>
</evidence>
<protein>
    <recommendedName>
        <fullName evidence="3 11">DNA-directed RNA polymerase subunit alpha</fullName>
        <shortName evidence="11">RNAP subunit alpha</shortName>
        <ecNumber evidence="2 11">2.7.7.6</ecNumber>
    </recommendedName>
    <alternativeName>
        <fullName evidence="9 11">RNA polymerase subunit alpha</fullName>
    </alternativeName>
    <alternativeName>
        <fullName evidence="8 11">Transcriptase subunit alpha</fullName>
    </alternativeName>
</protein>
<dbReference type="InterPro" id="IPR011260">
    <property type="entry name" value="RNAP_asu_C"/>
</dbReference>
<dbReference type="SUPFAM" id="SSF55257">
    <property type="entry name" value="RBP11-like subunits of RNA polymerase"/>
    <property type="match status" value="1"/>
</dbReference>
<dbReference type="NCBIfam" id="NF003513">
    <property type="entry name" value="PRK05182.1-2"/>
    <property type="match status" value="1"/>
</dbReference>
<evidence type="ECO:0000256" key="9">
    <source>
        <dbReference type="ARBA" id="ARBA00033070"/>
    </source>
</evidence>
<dbReference type="Pfam" id="PF03118">
    <property type="entry name" value="RNA_pol_A_CTD"/>
    <property type="match status" value="1"/>
</dbReference>
<keyword evidence="7 11" id="KW-0804">Transcription</keyword>
<dbReference type="FunFam" id="2.170.120.12:FF:000001">
    <property type="entry name" value="DNA-directed RNA polymerase subunit alpha"/>
    <property type="match status" value="1"/>
</dbReference>
<dbReference type="Gene3D" id="1.10.150.20">
    <property type="entry name" value="5' to 3' exonuclease, C-terminal subdomain"/>
    <property type="match status" value="1"/>
</dbReference>
<dbReference type="SUPFAM" id="SSF47789">
    <property type="entry name" value="C-terminal domain of RNA polymerase alpha subunit"/>
    <property type="match status" value="1"/>
</dbReference>
<evidence type="ECO:0000313" key="13">
    <source>
        <dbReference type="EMBL" id="PIP87263.1"/>
    </source>
</evidence>
<dbReference type="InterPro" id="IPR036643">
    <property type="entry name" value="RNApol_insert_sf"/>
</dbReference>
<reference evidence="13 14" key="1">
    <citation type="submission" date="2017-09" db="EMBL/GenBank/DDBJ databases">
        <title>Depth-based differentiation of microbial function through sediment-hosted aquifers and enrichment of novel symbionts in the deep terrestrial subsurface.</title>
        <authorList>
            <person name="Probst A.J."/>
            <person name="Ladd B."/>
            <person name="Jarett J.K."/>
            <person name="Geller-Mcgrath D.E."/>
            <person name="Sieber C.M."/>
            <person name="Emerson J.B."/>
            <person name="Anantharaman K."/>
            <person name="Thomas B.C."/>
            <person name="Malmstrom R."/>
            <person name="Stieglmeier M."/>
            <person name="Klingl A."/>
            <person name="Woyke T."/>
            <person name="Ryan C.M."/>
            <person name="Banfield J.F."/>
        </authorList>
    </citation>
    <scope>NUCLEOTIDE SEQUENCE [LARGE SCALE GENOMIC DNA]</scope>
    <source>
        <strain evidence="13">CG22_combo_CG10-13_8_21_14_all_36_13</strain>
    </source>
</reference>
<dbReference type="Gene3D" id="3.30.1360.10">
    <property type="entry name" value="RNA polymerase, RBP11-like subunit"/>
    <property type="match status" value="1"/>
</dbReference>
<dbReference type="HAMAP" id="MF_00059">
    <property type="entry name" value="RNApol_bact_RpoA"/>
    <property type="match status" value="1"/>
</dbReference>
<organism evidence="13 14">
    <name type="scientific">Candidatus Campbellbacteria bacterium CG22_combo_CG10-13_8_21_14_all_36_13</name>
    <dbReference type="NCBI Taxonomy" id="1974529"/>
    <lineage>
        <taxon>Bacteria</taxon>
        <taxon>Candidatus Campbelliibacteriota</taxon>
    </lineage>
</organism>
<comment type="function">
    <text evidence="11">DNA-dependent RNA polymerase catalyzes the transcription of DNA into RNA using the four ribonucleoside triphosphates as substrates.</text>
</comment>
<proteinExistence type="inferred from homology"/>
<evidence type="ECO:0000256" key="5">
    <source>
        <dbReference type="ARBA" id="ARBA00022679"/>
    </source>
</evidence>
<evidence type="ECO:0000256" key="3">
    <source>
        <dbReference type="ARBA" id="ARBA00015972"/>
    </source>
</evidence>
<dbReference type="GO" id="GO:0003899">
    <property type="term" value="F:DNA-directed RNA polymerase activity"/>
    <property type="evidence" value="ECO:0007669"/>
    <property type="project" value="UniProtKB-UniRule"/>
</dbReference>
<evidence type="ECO:0000256" key="4">
    <source>
        <dbReference type="ARBA" id="ARBA00022478"/>
    </source>
</evidence>
<dbReference type="EC" id="2.7.7.6" evidence="2 11"/>
<dbReference type="Proteomes" id="UP000231143">
    <property type="component" value="Unassembled WGS sequence"/>
</dbReference>
<keyword evidence="5 11" id="KW-0808">Transferase</keyword>
<dbReference type="AlphaFoldDB" id="A0A2H0DYL3"/>
<feature type="domain" description="DNA-directed RNA polymerase RpoA/D/Rpb3-type" evidence="12">
    <location>
        <begin position="20"/>
        <end position="227"/>
    </location>
</feature>
<evidence type="ECO:0000259" key="12">
    <source>
        <dbReference type="SMART" id="SM00662"/>
    </source>
</evidence>
<keyword evidence="6 11" id="KW-0548">Nucleotidyltransferase</keyword>
<gene>
    <name evidence="11" type="primary">rpoA</name>
    <name evidence="13" type="ORF">COW81_01240</name>
</gene>